<comment type="caution">
    <text evidence="8">The sequence shown here is derived from an EMBL/GenBank/DDBJ whole genome shotgun (WGS) entry which is preliminary data.</text>
</comment>
<keyword evidence="6" id="KW-0472">Membrane</keyword>
<name>A0ABS3Q436_9GAMM</name>
<feature type="transmembrane region" description="Helical" evidence="6">
    <location>
        <begin position="352"/>
        <end position="374"/>
    </location>
</feature>
<evidence type="ECO:0000313" key="8">
    <source>
        <dbReference type="EMBL" id="MBO1927089.1"/>
    </source>
</evidence>
<feature type="transmembrane region" description="Helical" evidence="6">
    <location>
        <begin position="319"/>
        <end position="340"/>
    </location>
</feature>
<feature type="transmembrane region" description="Helical" evidence="6">
    <location>
        <begin position="165"/>
        <end position="182"/>
    </location>
</feature>
<keyword evidence="3" id="KW-0808">Transferase</keyword>
<sequence>MKISSQHRLLFASIILLLGVLTAIEMALKAPMLDIHITYESNSQQYLISPTSPSTQNLFSNNSKIESLGGIKIRHELLVEEPDQLNSWTDYNQFMVDMKQLYQASMKGQISAVINGESIELPVRERRLVDLPWLFWLQAVIASLVFLIAAGVYAFKVNNVGAQQFFFAGFALGVSALSAAVYSSREFLLDGNLILILSISNQFGAVFFTVALVALLGHYPQKLFKRFNLTPWVVLAGSLNWILFSMQIYPDPSWVYSGTLILFAISFVLAFQQWQRTHNLPIERASLKWYLLSIYLGTGLFAAFILIPVSLGVDPTASQGMMFLVFLFMFVGIAFGIIRYRLFDLDRWWFNAWTWFLGGLLLILFDAFLISAIGMNSENALMLSLALIGWLYFPIRQLFMGKLFKKENKQNEQINHLIQKLFSAQNANELNQIWQENLQETWGALDLEEVKGKIKAIQMKGSGQVLKVPHLFNETHLLFSYPSKGSRLFNKQDVHLASLFSQIGQQALIGLSAREQAIEEKNRIFSDLHDDVGAKLLSMLYKTEDSSLQQITRAALQDLRDIVSQPNTTHACLVESLYHWKEEMQIRLSEKQILLHWSQSTMPSKKFSSLTLNHIMRILREATNNILKHAKATEVWINIEHSQDMLNIEILDNGKTTDPNDWNLGRGTRNMRHRCQLLGGQVKWKKTKGCQVNISIPLDLRSMT</sequence>
<gene>
    <name evidence="8" type="ORF">J3998_05815</name>
</gene>
<dbReference type="Pfam" id="PF02518">
    <property type="entry name" value="HATPase_c"/>
    <property type="match status" value="1"/>
</dbReference>
<feature type="transmembrane region" description="Helical" evidence="6">
    <location>
        <begin position="194"/>
        <end position="217"/>
    </location>
</feature>
<dbReference type="EMBL" id="JAGETV010000007">
    <property type="protein sequence ID" value="MBO1927089.1"/>
    <property type="molecule type" value="Genomic_DNA"/>
</dbReference>
<evidence type="ECO:0000256" key="5">
    <source>
        <dbReference type="ARBA" id="ARBA00023012"/>
    </source>
</evidence>
<evidence type="ECO:0000259" key="7">
    <source>
        <dbReference type="Pfam" id="PF02518"/>
    </source>
</evidence>
<dbReference type="SUPFAM" id="SSF55874">
    <property type="entry name" value="ATPase domain of HSP90 chaperone/DNA topoisomerase II/histidine kinase"/>
    <property type="match status" value="1"/>
</dbReference>
<keyword evidence="4" id="KW-0418">Kinase</keyword>
<evidence type="ECO:0000256" key="3">
    <source>
        <dbReference type="ARBA" id="ARBA00022679"/>
    </source>
</evidence>
<feature type="transmembrane region" description="Helical" evidence="6">
    <location>
        <begin position="229"/>
        <end position="248"/>
    </location>
</feature>
<evidence type="ECO:0000256" key="4">
    <source>
        <dbReference type="ARBA" id="ARBA00022777"/>
    </source>
</evidence>
<keyword evidence="5" id="KW-0902">Two-component regulatory system</keyword>
<dbReference type="InterPro" id="IPR050482">
    <property type="entry name" value="Sensor_HK_TwoCompSys"/>
</dbReference>
<dbReference type="CDD" id="cd16917">
    <property type="entry name" value="HATPase_UhpB-NarQ-NarX-like"/>
    <property type="match status" value="1"/>
</dbReference>
<reference evidence="8 9" key="1">
    <citation type="submission" date="2021-03" db="EMBL/GenBank/DDBJ databases">
        <title>Thiomicrorhabdus sp.nov.,novel sulfur-oxidizing bacteria isolated from coastal sediment.</title>
        <authorList>
            <person name="Liu X."/>
        </authorList>
    </citation>
    <scope>NUCLEOTIDE SEQUENCE [LARGE SCALE GENOMIC DNA]</scope>
    <source>
        <strain evidence="8 9">6S2-11</strain>
    </source>
</reference>
<feature type="transmembrane region" description="Helical" evidence="6">
    <location>
        <begin position="380"/>
        <end position="399"/>
    </location>
</feature>
<dbReference type="RefSeq" id="WP_208148535.1">
    <property type="nucleotide sequence ID" value="NZ_JAGETV010000007.1"/>
</dbReference>
<keyword evidence="6" id="KW-0812">Transmembrane</keyword>
<feature type="domain" description="Histidine kinase/HSP90-like ATPase" evidence="7">
    <location>
        <begin position="614"/>
        <end position="699"/>
    </location>
</feature>
<evidence type="ECO:0000313" key="9">
    <source>
        <dbReference type="Proteomes" id="UP000664835"/>
    </source>
</evidence>
<feature type="transmembrane region" description="Helical" evidence="6">
    <location>
        <begin position="292"/>
        <end position="313"/>
    </location>
</feature>
<proteinExistence type="predicted"/>
<dbReference type="InterPro" id="IPR036890">
    <property type="entry name" value="HATPase_C_sf"/>
</dbReference>
<keyword evidence="9" id="KW-1185">Reference proteome</keyword>
<evidence type="ECO:0000256" key="6">
    <source>
        <dbReference type="SAM" id="Phobius"/>
    </source>
</evidence>
<evidence type="ECO:0000256" key="1">
    <source>
        <dbReference type="ARBA" id="ARBA00000085"/>
    </source>
</evidence>
<organism evidence="8 9">
    <name type="scientific">Thiomicrorhabdus marina</name>
    <dbReference type="NCBI Taxonomy" id="2818442"/>
    <lineage>
        <taxon>Bacteria</taxon>
        <taxon>Pseudomonadati</taxon>
        <taxon>Pseudomonadota</taxon>
        <taxon>Gammaproteobacteria</taxon>
        <taxon>Thiotrichales</taxon>
        <taxon>Piscirickettsiaceae</taxon>
        <taxon>Thiomicrorhabdus</taxon>
    </lineage>
</organism>
<dbReference type="EC" id="2.7.13.3" evidence="2"/>
<comment type="catalytic activity">
    <reaction evidence="1">
        <text>ATP + protein L-histidine = ADP + protein N-phospho-L-histidine.</text>
        <dbReference type="EC" id="2.7.13.3"/>
    </reaction>
</comment>
<feature type="transmembrane region" description="Helical" evidence="6">
    <location>
        <begin position="254"/>
        <end position="271"/>
    </location>
</feature>
<evidence type="ECO:0000256" key="2">
    <source>
        <dbReference type="ARBA" id="ARBA00012438"/>
    </source>
</evidence>
<dbReference type="Proteomes" id="UP000664835">
    <property type="component" value="Unassembled WGS sequence"/>
</dbReference>
<dbReference type="Gene3D" id="3.30.565.10">
    <property type="entry name" value="Histidine kinase-like ATPase, C-terminal domain"/>
    <property type="match status" value="1"/>
</dbReference>
<protein>
    <recommendedName>
        <fullName evidence="2">histidine kinase</fullName>
        <ecNumber evidence="2">2.7.13.3</ecNumber>
    </recommendedName>
</protein>
<dbReference type="PANTHER" id="PTHR24421:SF10">
    <property type="entry name" value="NITRATE_NITRITE SENSOR PROTEIN NARQ"/>
    <property type="match status" value="1"/>
</dbReference>
<accession>A0ABS3Q436</accession>
<dbReference type="InterPro" id="IPR003594">
    <property type="entry name" value="HATPase_dom"/>
</dbReference>
<feature type="transmembrane region" description="Helical" evidence="6">
    <location>
        <begin position="133"/>
        <end position="153"/>
    </location>
</feature>
<keyword evidence="6" id="KW-1133">Transmembrane helix</keyword>
<dbReference type="PANTHER" id="PTHR24421">
    <property type="entry name" value="NITRATE/NITRITE SENSOR PROTEIN NARX-RELATED"/>
    <property type="match status" value="1"/>
</dbReference>